<dbReference type="Proteomes" id="UP000827092">
    <property type="component" value="Unassembled WGS sequence"/>
</dbReference>
<gene>
    <name evidence="1" type="ORF">JTE90_022649</name>
</gene>
<name>A0AAV6TU73_9ARAC</name>
<dbReference type="EMBL" id="JAFNEN010001048">
    <property type="protein sequence ID" value="KAG8175226.1"/>
    <property type="molecule type" value="Genomic_DNA"/>
</dbReference>
<accession>A0AAV6TU73</accession>
<evidence type="ECO:0008006" key="3">
    <source>
        <dbReference type="Google" id="ProtNLM"/>
    </source>
</evidence>
<keyword evidence="2" id="KW-1185">Reference proteome</keyword>
<reference evidence="1 2" key="1">
    <citation type="journal article" date="2022" name="Nat. Ecol. Evol.">
        <title>A masculinizing supergene underlies an exaggerated male reproductive morph in a spider.</title>
        <authorList>
            <person name="Hendrickx F."/>
            <person name="De Corte Z."/>
            <person name="Sonet G."/>
            <person name="Van Belleghem S.M."/>
            <person name="Kostlbacher S."/>
            <person name="Vangestel C."/>
        </authorList>
    </citation>
    <scope>NUCLEOTIDE SEQUENCE [LARGE SCALE GENOMIC DNA]</scope>
    <source>
        <strain evidence="1">W744_W776</strain>
    </source>
</reference>
<evidence type="ECO:0000313" key="1">
    <source>
        <dbReference type="EMBL" id="KAG8175226.1"/>
    </source>
</evidence>
<sequence>MPVYHQKSHKFDTSYGIVVKTTLNQVVILFRKVPYCVQNFLVQMKKETPPCPFWNFRNQFETSVLPHLKRYEKLDYRRFINNSWFEDMYDFPHGQLHTKCKNVSLERIFLSAYREFTEESGFHFKFKKEDIKHYPLVELEFKGHDGIRYWQYYFIVENVPNLKRHSYFNSFDGCPINDNQIRSWIDDRLVFHGQLLNLQVAYDLFLRQHTMKQDWKHLLCLPTAQLLENVRPAIKVYKTSFEWYNQCTTKEEKEATKDRDLNNN</sequence>
<comment type="caution">
    <text evidence="1">The sequence shown here is derived from an EMBL/GenBank/DDBJ whole genome shotgun (WGS) entry which is preliminary data.</text>
</comment>
<dbReference type="AlphaFoldDB" id="A0AAV6TU73"/>
<proteinExistence type="predicted"/>
<evidence type="ECO:0000313" key="2">
    <source>
        <dbReference type="Proteomes" id="UP000827092"/>
    </source>
</evidence>
<organism evidence="1 2">
    <name type="scientific">Oedothorax gibbosus</name>
    <dbReference type="NCBI Taxonomy" id="931172"/>
    <lineage>
        <taxon>Eukaryota</taxon>
        <taxon>Metazoa</taxon>
        <taxon>Ecdysozoa</taxon>
        <taxon>Arthropoda</taxon>
        <taxon>Chelicerata</taxon>
        <taxon>Arachnida</taxon>
        <taxon>Araneae</taxon>
        <taxon>Araneomorphae</taxon>
        <taxon>Entelegynae</taxon>
        <taxon>Araneoidea</taxon>
        <taxon>Linyphiidae</taxon>
        <taxon>Erigoninae</taxon>
        <taxon>Oedothorax</taxon>
    </lineage>
</organism>
<protein>
    <recommendedName>
        <fullName evidence="3">Nudix hydrolase domain-containing protein</fullName>
    </recommendedName>
</protein>